<dbReference type="InterPro" id="IPR000860">
    <property type="entry name" value="HemC"/>
</dbReference>
<accession>A0A2W1LRN3</accession>
<dbReference type="OrthoDB" id="9810298at2"/>
<feature type="domain" description="Porphobilinogen deaminase C-terminal" evidence="10">
    <location>
        <begin position="239"/>
        <end position="305"/>
    </location>
</feature>
<evidence type="ECO:0000259" key="9">
    <source>
        <dbReference type="Pfam" id="PF01379"/>
    </source>
</evidence>
<dbReference type="HAMAP" id="MF_00260">
    <property type="entry name" value="Porphobil_deam"/>
    <property type="match status" value="1"/>
</dbReference>
<protein>
    <recommendedName>
        <fullName evidence="8">Porphobilinogen deaminase</fullName>
        <shortName evidence="8">PBG</shortName>
        <ecNumber evidence="8">2.5.1.61</ecNumber>
    </recommendedName>
    <alternativeName>
        <fullName evidence="8">Hydroxymethylbilane synthase</fullName>
        <shortName evidence="8">HMBS</shortName>
    </alternativeName>
    <alternativeName>
        <fullName evidence="8">Pre-uroporphyrinogen synthase</fullName>
    </alternativeName>
</protein>
<gene>
    <name evidence="8" type="primary">hemC</name>
    <name evidence="11" type="ORF">DNH61_19310</name>
</gene>
<evidence type="ECO:0000256" key="8">
    <source>
        <dbReference type="HAMAP-Rule" id="MF_00260"/>
    </source>
</evidence>
<dbReference type="EC" id="2.5.1.61" evidence="8"/>
<dbReference type="Pfam" id="PF03900">
    <property type="entry name" value="Porphobil_deamC"/>
    <property type="match status" value="1"/>
</dbReference>
<keyword evidence="5 8" id="KW-0808">Transferase</keyword>
<dbReference type="FunFam" id="3.40.190.10:FF:000005">
    <property type="entry name" value="Porphobilinogen deaminase"/>
    <property type="match status" value="1"/>
</dbReference>
<dbReference type="Gene3D" id="3.40.190.10">
    <property type="entry name" value="Periplasmic binding protein-like II"/>
    <property type="match status" value="2"/>
</dbReference>
<dbReference type="GO" id="GO:0005737">
    <property type="term" value="C:cytoplasm"/>
    <property type="evidence" value="ECO:0007669"/>
    <property type="project" value="UniProtKB-UniRule"/>
</dbReference>
<dbReference type="CDD" id="cd13646">
    <property type="entry name" value="PBP2_EcHMBS_like"/>
    <property type="match status" value="1"/>
</dbReference>
<evidence type="ECO:0000256" key="2">
    <source>
        <dbReference type="ARBA" id="ARBA00004735"/>
    </source>
</evidence>
<name>A0A2W1LRN3_9BACL</name>
<comment type="miscellaneous">
    <text evidence="8">The porphobilinogen subunits are added to the dipyrromethane group.</text>
</comment>
<dbReference type="EMBL" id="QKRB01000054">
    <property type="protein sequence ID" value="PZD94107.1"/>
    <property type="molecule type" value="Genomic_DNA"/>
</dbReference>
<comment type="caution">
    <text evidence="11">The sequence shown here is derived from an EMBL/GenBank/DDBJ whole genome shotgun (WGS) entry which is preliminary data.</text>
</comment>
<evidence type="ECO:0000259" key="10">
    <source>
        <dbReference type="Pfam" id="PF03900"/>
    </source>
</evidence>
<evidence type="ECO:0000256" key="6">
    <source>
        <dbReference type="ARBA" id="ARBA00023244"/>
    </source>
</evidence>
<dbReference type="Gene3D" id="3.30.160.40">
    <property type="entry name" value="Porphobilinogen deaminase, C-terminal domain"/>
    <property type="match status" value="1"/>
</dbReference>
<dbReference type="InterPro" id="IPR022419">
    <property type="entry name" value="Porphobilin_deaminase_cofac_BS"/>
</dbReference>
<organism evidence="11 12">
    <name type="scientific">Paenibacillus sambharensis</name>
    <dbReference type="NCBI Taxonomy" id="1803190"/>
    <lineage>
        <taxon>Bacteria</taxon>
        <taxon>Bacillati</taxon>
        <taxon>Bacillota</taxon>
        <taxon>Bacilli</taxon>
        <taxon>Bacillales</taxon>
        <taxon>Paenibacillaceae</taxon>
        <taxon>Paenibacillus</taxon>
    </lineage>
</organism>
<dbReference type="SUPFAM" id="SSF54782">
    <property type="entry name" value="Porphobilinogen deaminase (hydroxymethylbilane synthase), C-terminal domain"/>
    <property type="match status" value="1"/>
</dbReference>
<comment type="subunit">
    <text evidence="4 8">Monomer.</text>
</comment>
<feature type="domain" description="Porphobilinogen deaminase N-terminal" evidence="9">
    <location>
        <begin position="15"/>
        <end position="226"/>
    </location>
</feature>
<dbReference type="GO" id="GO:0006782">
    <property type="term" value="P:protoporphyrinogen IX biosynthetic process"/>
    <property type="evidence" value="ECO:0007669"/>
    <property type="project" value="UniProtKB-UniRule"/>
</dbReference>
<comment type="cofactor">
    <cofactor evidence="8">
        <name>dipyrromethane</name>
        <dbReference type="ChEBI" id="CHEBI:60342"/>
    </cofactor>
    <text evidence="8">Binds 1 dipyrromethane group covalently.</text>
</comment>
<evidence type="ECO:0000256" key="1">
    <source>
        <dbReference type="ARBA" id="ARBA00002869"/>
    </source>
</evidence>
<evidence type="ECO:0000313" key="12">
    <source>
        <dbReference type="Proteomes" id="UP000249522"/>
    </source>
</evidence>
<comment type="similarity">
    <text evidence="3 8">Belongs to the HMBS family.</text>
</comment>
<dbReference type="SUPFAM" id="SSF53850">
    <property type="entry name" value="Periplasmic binding protein-like II"/>
    <property type="match status" value="1"/>
</dbReference>
<dbReference type="AlphaFoldDB" id="A0A2W1LRN3"/>
<evidence type="ECO:0000256" key="4">
    <source>
        <dbReference type="ARBA" id="ARBA00011245"/>
    </source>
</evidence>
<dbReference type="GO" id="GO:0004418">
    <property type="term" value="F:hydroxymethylbilane synthase activity"/>
    <property type="evidence" value="ECO:0007669"/>
    <property type="project" value="UniProtKB-UniRule"/>
</dbReference>
<evidence type="ECO:0000256" key="5">
    <source>
        <dbReference type="ARBA" id="ARBA00022679"/>
    </source>
</evidence>
<dbReference type="FunFam" id="3.40.190.10:FF:000004">
    <property type="entry name" value="Porphobilinogen deaminase"/>
    <property type="match status" value="1"/>
</dbReference>
<dbReference type="Pfam" id="PF01379">
    <property type="entry name" value="Porphobil_deam"/>
    <property type="match status" value="1"/>
</dbReference>
<dbReference type="NCBIfam" id="TIGR00212">
    <property type="entry name" value="hemC"/>
    <property type="match status" value="1"/>
</dbReference>
<comment type="function">
    <text evidence="1 8">Tetrapolymerization of the monopyrrole PBG into the hydroxymethylbilane pre-uroporphyrinogen in several discrete steps.</text>
</comment>
<dbReference type="Proteomes" id="UP000249522">
    <property type="component" value="Unassembled WGS sequence"/>
</dbReference>
<keyword evidence="12" id="KW-1185">Reference proteome</keyword>
<dbReference type="PIRSF" id="PIRSF001438">
    <property type="entry name" value="4pyrrol_synth_OHMeBilane_synth"/>
    <property type="match status" value="1"/>
</dbReference>
<dbReference type="InterPro" id="IPR022417">
    <property type="entry name" value="Porphobilin_deaminase_N"/>
</dbReference>
<evidence type="ECO:0000256" key="7">
    <source>
        <dbReference type="ARBA" id="ARBA00048169"/>
    </source>
</evidence>
<dbReference type="PANTHER" id="PTHR11557">
    <property type="entry name" value="PORPHOBILINOGEN DEAMINASE"/>
    <property type="match status" value="1"/>
</dbReference>
<comment type="pathway">
    <text evidence="2">Porphyrin-containing compound metabolism; protoporphyrin-IX biosynthesis; coproporphyrinogen-III from 5-aminolevulinate: step 2/4.</text>
</comment>
<dbReference type="PANTHER" id="PTHR11557:SF0">
    <property type="entry name" value="PORPHOBILINOGEN DEAMINASE"/>
    <property type="match status" value="1"/>
</dbReference>
<reference evidence="11 12" key="1">
    <citation type="submission" date="2018-06" db="EMBL/GenBank/DDBJ databases">
        <title>Paenibacillus imtechensis sp. nov.</title>
        <authorList>
            <person name="Pinnaka A.K."/>
            <person name="Singh H."/>
            <person name="Kaur M."/>
        </authorList>
    </citation>
    <scope>NUCLEOTIDE SEQUENCE [LARGE SCALE GENOMIC DNA]</scope>
    <source>
        <strain evidence="11 12">SMB1</strain>
    </source>
</reference>
<dbReference type="PROSITE" id="PS00533">
    <property type="entry name" value="PORPHOBILINOGEN_DEAM"/>
    <property type="match status" value="1"/>
</dbReference>
<sequence>MTDAANDSRKPVRTIVVGTRQSALALTQTGQVIEALEAICREHDLPYRFEIRKIVTKGDKILDVTLSKVGGKGLFVKEIEQALMDGDIDMAVHSMKDVPHELQAGMMIGAVPKRVDPRDALITNGIATIAELPQGAKVGTSSLRRSCQIKRLRPDCQVEWIRGNIDSRIRKLETEGFDAILLAMAGLQRMGWEDRAAAAIPTEECVPAVGQGALGIECREEDEQVRELLAFYSHRETVLAVTAERTFLGVLNGGCQVPIGAYATVDGEDITLTGMVGKPDGSVILKRTSTGTDPVELGRQLAALLGEDGAERILAEVRG</sequence>
<evidence type="ECO:0000313" key="11">
    <source>
        <dbReference type="EMBL" id="PZD94107.1"/>
    </source>
</evidence>
<dbReference type="PRINTS" id="PR00151">
    <property type="entry name" value="PORPHBDMNASE"/>
</dbReference>
<feature type="modified residue" description="S-(dipyrrolylmethanemethyl)cysteine" evidence="8">
    <location>
        <position position="255"/>
    </location>
</feature>
<dbReference type="InterPro" id="IPR036803">
    <property type="entry name" value="Porphobilinogen_deaminase_C_sf"/>
</dbReference>
<comment type="catalytic activity">
    <reaction evidence="7 8">
        <text>4 porphobilinogen + H2O = hydroxymethylbilane + 4 NH4(+)</text>
        <dbReference type="Rhea" id="RHEA:13185"/>
        <dbReference type="ChEBI" id="CHEBI:15377"/>
        <dbReference type="ChEBI" id="CHEBI:28938"/>
        <dbReference type="ChEBI" id="CHEBI:57845"/>
        <dbReference type="ChEBI" id="CHEBI:58126"/>
        <dbReference type="EC" id="2.5.1.61"/>
    </reaction>
</comment>
<dbReference type="InterPro" id="IPR022418">
    <property type="entry name" value="Porphobilinogen_deaminase_C"/>
</dbReference>
<evidence type="ECO:0000256" key="3">
    <source>
        <dbReference type="ARBA" id="ARBA00005638"/>
    </source>
</evidence>
<proteinExistence type="inferred from homology"/>
<keyword evidence="6 8" id="KW-0627">Porphyrin biosynthesis</keyword>